<proteinExistence type="predicted"/>
<dbReference type="Proteomes" id="UP000034164">
    <property type="component" value="Unassembled WGS sequence"/>
</dbReference>
<dbReference type="EMBL" id="LCZI01000853">
    <property type="protein sequence ID" value="KKZ64148.1"/>
    <property type="molecule type" value="Genomic_DNA"/>
</dbReference>
<protein>
    <submittedName>
        <fullName evidence="2">Uncharacterized protein</fullName>
    </submittedName>
</protein>
<evidence type="ECO:0000256" key="1">
    <source>
        <dbReference type="SAM" id="Phobius"/>
    </source>
</evidence>
<evidence type="ECO:0000313" key="2">
    <source>
        <dbReference type="EMBL" id="KKZ64148.1"/>
    </source>
</evidence>
<feature type="transmembrane region" description="Helical" evidence="1">
    <location>
        <begin position="28"/>
        <end position="47"/>
    </location>
</feature>
<accession>A0A0G2I195</accession>
<evidence type="ECO:0000313" key="3">
    <source>
        <dbReference type="Proteomes" id="UP000034164"/>
    </source>
</evidence>
<organism evidence="2 3">
    <name type="scientific">[Emmonsia] crescens</name>
    <dbReference type="NCBI Taxonomy" id="73230"/>
    <lineage>
        <taxon>Eukaryota</taxon>
        <taxon>Fungi</taxon>
        <taxon>Dikarya</taxon>
        <taxon>Ascomycota</taxon>
        <taxon>Pezizomycotina</taxon>
        <taxon>Eurotiomycetes</taxon>
        <taxon>Eurotiomycetidae</taxon>
        <taxon>Onygenales</taxon>
        <taxon>Ajellomycetaceae</taxon>
        <taxon>Emergomyces</taxon>
    </lineage>
</organism>
<comment type="caution">
    <text evidence="2">The sequence shown here is derived from an EMBL/GenBank/DDBJ whole genome shotgun (WGS) entry which is preliminary data.</text>
</comment>
<keyword evidence="1" id="KW-0472">Membrane</keyword>
<gene>
    <name evidence="2" type="ORF">EMCG_01496</name>
</gene>
<sequence length="216" mass="24773">MIEKKVFLEAEDFQKGLAALDTELGKNAFIVAFAPIKIIAAGGYFAITYLKNRTATTDLDYLADPQWAADEEIKKPIKEAIFEVSTTLNYNEEWINEDMALFVAGRTRKQLFEKAEQQDIVLFKGENLIVLAAPIEWVLERKIRRIHAGDRGRKAELDMSDALALLKYMRDRKGDLLDREHIRTLNSNSFDIIPTEETMEQVAAAFWRKYHGNIFA</sequence>
<dbReference type="AlphaFoldDB" id="A0A0G2I195"/>
<name>A0A0G2I195_9EURO</name>
<dbReference type="OrthoDB" id="3348320at2759"/>
<reference evidence="3" key="1">
    <citation type="journal article" date="2015" name="PLoS Genet.">
        <title>The dynamic genome and transcriptome of the human fungal pathogen Blastomyces and close relative Emmonsia.</title>
        <authorList>
            <person name="Munoz J.F."/>
            <person name="Gauthier G.M."/>
            <person name="Desjardins C.A."/>
            <person name="Gallo J.E."/>
            <person name="Holder J."/>
            <person name="Sullivan T.D."/>
            <person name="Marty A.J."/>
            <person name="Carmen J.C."/>
            <person name="Chen Z."/>
            <person name="Ding L."/>
            <person name="Gujja S."/>
            <person name="Magrini V."/>
            <person name="Misas E."/>
            <person name="Mitreva M."/>
            <person name="Priest M."/>
            <person name="Saif S."/>
            <person name="Whiston E.A."/>
            <person name="Young S."/>
            <person name="Zeng Q."/>
            <person name="Goldman W.E."/>
            <person name="Mardis E.R."/>
            <person name="Taylor J.W."/>
            <person name="McEwen J.G."/>
            <person name="Clay O.K."/>
            <person name="Klein B.S."/>
            <person name="Cuomo C.A."/>
        </authorList>
    </citation>
    <scope>NUCLEOTIDE SEQUENCE [LARGE SCALE GENOMIC DNA]</scope>
    <source>
        <strain evidence="3">UAMH 3008</strain>
    </source>
</reference>
<keyword evidence="1" id="KW-0812">Transmembrane</keyword>
<keyword evidence="1" id="KW-1133">Transmembrane helix</keyword>
<dbReference type="VEuPathDB" id="FungiDB:EMCG_01496"/>